<sequence length="299" mass="34354">MARLLVFILFIGALSTTAQELNCRVVVNAQQIQTTERNIFSDMETSFTQFLNNRKWTDDEFSSEERINCNIILTLDPNESTPSSGRWGASVQILSSRPVYNASYETVVFNFADRDWQFEYVQSQPLQFNENSFTSNITSLLAYYAYTIIGMDYDSFSELGGTRYFQIANQIVSNAQNSNYSGWSQFNSVRNRYWLSENLMGSNFEPLRKAVYEYHLKGLDVFMDDPEAARNSILNGLKLIQTANKSRPRSILTISFLDAKAEELSQIFKEGNPTQKRESYEILSKLDPSKSDTFKKIIE</sequence>
<keyword evidence="1" id="KW-0732">Signal</keyword>
<name>A0ABW7N3A5_9BACT</name>
<dbReference type="EMBL" id="JBIPKE010000009">
    <property type="protein sequence ID" value="MFH6982091.1"/>
    <property type="molecule type" value="Genomic_DNA"/>
</dbReference>
<evidence type="ECO:0000256" key="1">
    <source>
        <dbReference type="SAM" id="SignalP"/>
    </source>
</evidence>
<reference evidence="2 3" key="1">
    <citation type="journal article" date="2013" name="Int. J. Syst. Evol. Microbiol.">
        <title>Marinoscillum luteum sp. nov., isolated from marine sediment.</title>
        <authorList>
            <person name="Cha I.T."/>
            <person name="Park S.J."/>
            <person name="Kim S.J."/>
            <person name="Kim J.G."/>
            <person name="Jung M.Y."/>
            <person name="Shin K.S."/>
            <person name="Kwon K.K."/>
            <person name="Yang S.H."/>
            <person name="Seo Y.S."/>
            <person name="Rhee S.K."/>
        </authorList>
    </citation>
    <scope>NUCLEOTIDE SEQUENCE [LARGE SCALE GENOMIC DNA]</scope>
    <source>
        <strain evidence="2 3">KCTC 23939</strain>
    </source>
</reference>
<keyword evidence="3" id="KW-1185">Reference proteome</keyword>
<gene>
    <name evidence="2" type="ORF">ACHKAR_01510</name>
</gene>
<feature type="chain" id="PRO_5047188655" evidence="1">
    <location>
        <begin position="19"/>
        <end position="299"/>
    </location>
</feature>
<dbReference type="Proteomes" id="UP001610063">
    <property type="component" value="Unassembled WGS sequence"/>
</dbReference>
<comment type="caution">
    <text evidence="2">The sequence shown here is derived from an EMBL/GenBank/DDBJ whole genome shotgun (WGS) entry which is preliminary data.</text>
</comment>
<organism evidence="2 3">
    <name type="scientific">Marinoscillum luteum</name>
    <dbReference type="NCBI Taxonomy" id="861051"/>
    <lineage>
        <taxon>Bacteria</taxon>
        <taxon>Pseudomonadati</taxon>
        <taxon>Bacteroidota</taxon>
        <taxon>Cytophagia</taxon>
        <taxon>Cytophagales</taxon>
        <taxon>Reichenbachiellaceae</taxon>
        <taxon>Marinoscillum</taxon>
    </lineage>
</organism>
<accession>A0ABW7N3A5</accession>
<dbReference type="Pfam" id="PF16119">
    <property type="entry name" value="DUF4835"/>
    <property type="match status" value="1"/>
</dbReference>
<protein>
    <submittedName>
        <fullName evidence="2">DUF4835 family protein</fullName>
    </submittedName>
</protein>
<dbReference type="RefSeq" id="WP_395415877.1">
    <property type="nucleotide sequence ID" value="NZ_JBIPKE010000009.1"/>
</dbReference>
<proteinExistence type="predicted"/>
<dbReference type="InterPro" id="IPR032274">
    <property type="entry name" value="DUF4835"/>
</dbReference>
<evidence type="ECO:0000313" key="3">
    <source>
        <dbReference type="Proteomes" id="UP001610063"/>
    </source>
</evidence>
<evidence type="ECO:0000313" key="2">
    <source>
        <dbReference type="EMBL" id="MFH6982091.1"/>
    </source>
</evidence>
<feature type="signal peptide" evidence="1">
    <location>
        <begin position="1"/>
        <end position="18"/>
    </location>
</feature>